<dbReference type="Pfam" id="PF13181">
    <property type="entry name" value="TPR_8"/>
    <property type="match status" value="1"/>
</dbReference>
<dbReference type="PANTHER" id="PTHR15704">
    <property type="entry name" value="SUPERKILLER 3 PROTEIN-RELATED"/>
    <property type="match status" value="1"/>
</dbReference>
<dbReference type="InterPro" id="IPR016024">
    <property type="entry name" value="ARM-type_fold"/>
</dbReference>
<evidence type="ECO:0000313" key="4">
    <source>
        <dbReference type="EMBL" id="NKE69627.1"/>
    </source>
</evidence>
<dbReference type="GO" id="GO:0055087">
    <property type="term" value="C:Ski complex"/>
    <property type="evidence" value="ECO:0007669"/>
    <property type="project" value="InterPro"/>
</dbReference>
<dbReference type="AlphaFoldDB" id="A0A7X6DLV1"/>
<sequence length="485" mass="56171">MTVIEKRAEWFFTLKRWFSKGKTVHFSGKLKTIFSILLFLMLPNPALAEEKDLAHLRERLAISFLEPEPHLELAKYFSDHDEKLTALYILEDARRRFGNAQFDPVFRRIFPMQGAPEDSPQAEERLLRVHKEDPSAVETIKDLVKLYASRKDWQKAKKYLQKAIELRPDDFSQISTLAVIYQQEGDLQNSETVMREFAEKYPKSQAAYQARISKLIEKEPSAAKQLLEEALEAFPSEGLFHFQLALLIQFLEKEKGVEEAERHLLQAAAFAPHVDQIQGGIGRFYMKVKGDKVNALKYYLNAYFLSPHFYDGEFAESRILKLNWELSEAEFQRLLREKVGLEEILKRENSVIVGLATEKLSDSLEQKYVNPLLSLMAHDNPNIRWAATEALRKHVDRTFDPQLKELLIDPDLRKRGLSFYIAVHLWGSEGVAQVKEFLNESAQLLRYDALFALMLYGGKAGREVLMEHRTKETHPFLKKVLEAVE</sequence>
<dbReference type="SUPFAM" id="SSF48371">
    <property type="entry name" value="ARM repeat"/>
    <property type="match status" value="1"/>
</dbReference>
<evidence type="ECO:0000256" key="3">
    <source>
        <dbReference type="PROSITE-ProRule" id="PRU00339"/>
    </source>
</evidence>
<protein>
    <submittedName>
        <fullName evidence="4">Tetratricopeptide repeat protein</fullName>
    </submittedName>
</protein>
<dbReference type="GO" id="GO:0006401">
    <property type="term" value="P:RNA catabolic process"/>
    <property type="evidence" value="ECO:0007669"/>
    <property type="project" value="InterPro"/>
</dbReference>
<organism evidence="4 5">
    <name type="scientific">Candidatus Manganitrophus noduliformans</name>
    <dbReference type="NCBI Taxonomy" id="2606439"/>
    <lineage>
        <taxon>Bacteria</taxon>
        <taxon>Pseudomonadati</taxon>
        <taxon>Nitrospirota</taxon>
        <taxon>Nitrospiria</taxon>
        <taxon>Candidatus Troglogloeales</taxon>
        <taxon>Candidatus Manganitrophaceae</taxon>
        <taxon>Candidatus Manganitrophus</taxon>
    </lineage>
</organism>
<dbReference type="InterPro" id="IPR011989">
    <property type="entry name" value="ARM-like"/>
</dbReference>
<dbReference type="RefSeq" id="WP_168057919.1">
    <property type="nucleotide sequence ID" value="NZ_VTOW01000001.1"/>
</dbReference>
<gene>
    <name evidence="4" type="ORF">MNODULE_02555</name>
</gene>
<dbReference type="InterPro" id="IPR039226">
    <property type="entry name" value="Ski3/TTC37"/>
</dbReference>
<comment type="caution">
    <text evidence="4">The sequence shown here is derived from an EMBL/GenBank/DDBJ whole genome shotgun (WGS) entry which is preliminary data.</text>
</comment>
<dbReference type="SUPFAM" id="SSF48452">
    <property type="entry name" value="TPR-like"/>
    <property type="match status" value="1"/>
</dbReference>
<name>A0A7X6DLV1_9BACT</name>
<accession>A0A7X6DLV1</accession>
<dbReference type="PANTHER" id="PTHR15704:SF7">
    <property type="entry name" value="SUPERKILLER COMPLEX PROTEIN 3"/>
    <property type="match status" value="1"/>
</dbReference>
<dbReference type="Gene3D" id="1.25.10.10">
    <property type="entry name" value="Leucine-rich Repeat Variant"/>
    <property type="match status" value="1"/>
</dbReference>
<reference evidence="4 5" key="1">
    <citation type="journal article" date="2020" name="Nature">
        <title>Bacterial chemolithoautotrophy via manganese oxidation.</title>
        <authorList>
            <person name="Yu H."/>
            <person name="Leadbetter J.R."/>
        </authorList>
    </citation>
    <scope>NUCLEOTIDE SEQUENCE [LARGE SCALE GENOMIC DNA]</scope>
    <source>
        <strain evidence="4 5">Mn-1</strain>
    </source>
</reference>
<keyword evidence="2 3" id="KW-0802">TPR repeat</keyword>
<proteinExistence type="predicted"/>
<feature type="repeat" description="TPR" evidence="3">
    <location>
        <begin position="137"/>
        <end position="170"/>
    </location>
</feature>
<evidence type="ECO:0000256" key="1">
    <source>
        <dbReference type="ARBA" id="ARBA00022737"/>
    </source>
</evidence>
<dbReference type="Proteomes" id="UP000534783">
    <property type="component" value="Unassembled WGS sequence"/>
</dbReference>
<dbReference type="EMBL" id="VTOW01000001">
    <property type="protein sequence ID" value="NKE69627.1"/>
    <property type="molecule type" value="Genomic_DNA"/>
</dbReference>
<dbReference type="Pfam" id="PF13174">
    <property type="entry name" value="TPR_6"/>
    <property type="match status" value="1"/>
</dbReference>
<dbReference type="Gene3D" id="1.25.40.10">
    <property type="entry name" value="Tetratricopeptide repeat domain"/>
    <property type="match status" value="2"/>
</dbReference>
<dbReference type="InterPro" id="IPR011990">
    <property type="entry name" value="TPR-like_helical_dom_sf"/>
</dbReference>
<keyword evidence="5" id="KW-1185">Reference proteome</keyword>
<evidence type="ECO:0000256" key="2">
    <source>
        <dbReference type="ARBA" id="ARBA00022803"/>
    </source>
</evidence>
<evidence type="ECO:0000313" key="5">
    <source>
        <dbReference type="Proteomes" id="UP000534783"/>
    </source>
</evidence>
<keyword evidence="1" id="KW-0677">Repeat</keyword>
<dbReference type="PROSITE" id="PS50005">
    <property type="entry name" value="TPR"/>
    <property type="match status" value="1"/>
</dbReference>
<dbReference type="InterPro" id="IPR019734">
    <property type="entry name" value="TPR_rpt"/>
</dbReference>